<dbReference type="EMBL" id="JANAVB010036318">
    <property type="protein sequence ID" value="KAJ6803777.1"/>
    <property type="molecule type" value="Genomic_DNA"/>
</dbReference>
<name>A0AAX6EHY1_IRIPA</name>
<evidence type="ECO:0000259" key="2">
    <source>
        <dbReference type="Pfam" id="PF12776"/>
    </source>
</evidence>
<feature type="region of interest" description="Disordered" evidence="1">
    <location>
        <begin position="169"/>
        <end position="201"/>
    </location>
</feature>
<dbReference type="Pfam" id="PF12776">
    <property type="entry name" value="Myb_DNA-bind_3"/>
    <property type="match status" value="1"/>
</dbReference>
<proteinExistence type="predicted"/>
<reference evidence="3" key="1">
    <citation type="journal article" date="2023" name="GigaByte">
        <title>Genome assembly of the bearded iris, Iris pallida Lam.</title>
        <authorList>
            <person name="Bruccoleri R.E."/>
            <person name="Oakeley E.J."/>
            <person name="Faust A.M.E."/>
            <person name="Altorfer M."/>
            <person name="Dessus-Babus S."/>
            <person name="Burckhardt D."/>
            <person name="Oertli M."/>
            <person name="Naumann U."/>
            <person name="Petersen F."/>
            <person name="Wong J."/>
        </authorList>
    </citation>
    <scope>NUCLEOTIDE SEQUENCE</scope>
    <source>
        <strain evidence="3">GSM-AAB239-AS_SAM_17_03QT</strain>
    </source>
</reference>
<evidence type="ECO:0000256" key="1">
    <source>
        <dbReference type="SAM" id="MobiDB-lite"/>
    </source>
</evidence>
<evidence type="ECO:0000313" key="3">
    <source>
        <dbReference type="EMBL" id="KAJ6803777.1"/>
    </source>
</evidence>
<dbReference type="InterPro" id="IPR024752">
    <property type="entry name" value="Myb/SANT-like_dom"/>
</dbReference>
<dbReference type="PANTHER" id="PTHR31704:SF37">
    <property type="entry name" value="HEAT SHOCK PROTEIN"/>
    <property type="match status" value="1"/>
</dbReference>
<gene>
    <name evidence="3" type="ORF">M6B38_189950</name>
</gene>
<protein>
    <submittedName>
        <fullName evidence="3">PIF-like orf1 isoform X1</fullName>
    </submittedName>
</protein>
<dbReference type="Proteomes" id="UP001140949">
    <property type="component" value="Unassembled WGS sequence"/>
</dbReference>
<keyword evidence="4" id="KW-1185">Reference proteome</keyword>
<evidence type="ECO:0000313" key="4">
    <source>
        <dbReference type="Proteomes" id="UP001140949"/>
    </source>
</evidence>
<comment type="caution">
    <text evidence="3">The sequence shown here is derived from an EMBL/GenBank/DDBJ whole genome shotgun (WGS) entry which is preliminary data.</text>
</comment>
<feature type="compositionally biased region" description="Low complexity" evidence="1">
    <location>
        <begin position="177"/>
        <end position="201"/>
    </location>
</feature>
<organism evidence="3 4">
    <name type="scientific">Iris pallida</name>
    <name type="common">Sweet iris</name>
    <dbReference type="NCBI Taxonomy" id="29817"/>
    <lineage>
        <taxon>Eukaryota</taxon>
        <taxon>Viridiplantae</taxon>
        <taxon>Streptophyta</taxon>
        <taxon>Embryophyta</taxon>
        <taxon>Tracheophyta</taxon>
        <taxon>Spermatophyta</taxon>
        <taxon>Magnoliopsida</taxon>
        <taxon>Liliopsida</taxon>
        <taxon>Asparagales</taxon>
        <taxon>Iridaceae</taxon>
        <taxon>Iridoideae</taxon>
        <taxon>Irideae</taxon>
        <taxon>Iris</taxon>
    </lineage>
</organism>
<dbReference type="AlphaFoldDB" id="A0AAX6EHY1"/>
<sequence>MDNEKELANWGDDLVQVFCDLCIKNIEAGNRPSTHFNSEGWASMVEEFSKLTGKLYTKVQLKNKWDALKGDWKLWKQLKGKETDLAWDPVKKTIQASSEWWAKRLEALPYKAKKFRKKGIPPEFEATLDRMYMRTVAIEELTWTTASGEQQESYNSPMDDVHIIVSGDDSSEDIKPNNNNSNTTITTTTTNNNNNANNNSNNTAVVAEKSTTTIDKTPKTPSYYMKNKMKKRKEMDGVEKLSKQIDRLCEAVESKSSATSSKRPHCAASGITCVMEQLDALPDVQADFGLYLFATRLFMSSEKREMFAAIKKPELKIAWLINEHTKQPDL</sequence>
<feature type="domain" description="Myb/SANT-like" evidence="2">
    <location>
        <begin position="10"/>
        <end position="103"/>
    </location>
</feature>
<accession>A0AAX6EHY1</accession>
<reference evidence="3" key="2">
    <citation type="submission" date="2023-04" db="EMBL/GenBank/DDBJ databases">
        <authorList>
            <person name="Bruccoleri R.E."/>
            <person name="Oakeley E.J."/>
            <person name="Faust A.-M."/>
            <person name="Dessus-Babus S."/>
            <person name="Altorfer M."/>
            <person name="Burckhardt D."/>
            <person name="Oertli M."/>
            <person name="Naumann U."/>
            <person name="Petersen F."/>
            <person name="Wong J."/>
        </authorList>
    </citation>
    <scope>NUCLEOTIDE SEQUENCE</scope>
    <source>
        <strain evidence="3">GSM-AAB239-AS_SAM_17_03QT</strain>
        <tissue evidence="3">Leaf</tissue>
    </source>
</reference>
<dbReference type="PANTHER" id="PTHR31704">
    <property type="entry name" value="MYB/SANT-LIKE DNA-BINDING DOMAIN PROTEIN-RELATED"/>
    <property type="match status" value="1"/>
</dbReference>